<keyword evidence="3" id="KW-1003">Cell membrane</keyword>
<dbReference type="Pfam" id="PF00528">
    <property type="entry name" value="BPD_transp_1"/>
    <property type="match status" value="1"/>
</dbReference>
<dbReference type="AlphaFoldDB" id="A0A1I3JQC8"/>
<evidence type="ECO:0000256" key="4">
    <source>
        <dbReference type="ARBA" id="ARBA00022692"/>
    </source>
</evidence>
<feature type="transmembrane region" description="Helical" evidence="7">
    <location>
        <begin position="198"/>
        <end position="217"/>
    </location>
</feature>
<evidence type="ECO:0000256" key="6">
    <source>
        <dbReference type="ARBA" id="ARBA00023136"/>
    </source>
</evidence>
<dbReference type="InterPro" id="IPR035906">
    <property type="entry name" value="MetI-like_sf"/>
</dbReference>
<dbReference type="SUPFAM" id="SSF161098">
    <property type="entry name" value="MetI-like"/>
    <property type="match status" value="1"/>
</dbReference>
<evidence type="ECO:0000313" key="10">
    <source>
        <dbReference type="Proteomes" id="UP000182737"/>
    </source>
</evidence>
<keyword evidence="10" id="KW-1185">Reference proteome</keyword>
<keyword evidence="5 7" id="KW-1133">Transmembrane helix</keyword>
<dbReference type="GO" id="GO:0005886">
    <property type="term" value="C:plasma membrane"/>
    <property type="evidence" value="ECO:0007669"/>
    <property type="project" value="UniProtKB-SubCell"/>
</dbReference>
<dbReference type="OrthoDB" id="9787837at2"/>
<dbReference type="Proteomes" id="UP000182737">
    <property type="component" value="Unassembled WGS sequence"/>
</dbReference>
<dbReference type="PROSITE" id="PS50928">
    <property type="entry name" value="ABC_TM1"/>
    <property type="match status" value="1"/>
</dbReference>
<evidence type="ECO:0000256" key="2">
    <source>
        <dbReference type="ARBA" id="ARBA00022448"/>
    </source>
</evidence>
<feature type="transmembrane region" description="Helical" evidence="7">
    <location>
        <begin position="229"/>
        <end position="252"/>
    </location>
</feature>
<keyword evidence="4 7" id="KW-0812">Transmembrane</keyword>
<comment type="subcellular location">
    <subcellularLocation>
        <location evidence="1 7">Cell membrane</location>
        <topology evidence="1 7">Multi-pass membrane protein</topology>
    </subcellularLocation>
</comment>
<name>A0A1I3JQC8_9SPIR</name>
<dbReference type="CDD" id="cd06261">
    <property type="entry name" value="TM_PBP2"/>
    <property type="match status" value="1"/>
</dbReference>
<dbReference type="Gene3D" id="1.10.3720.10">
    <property type="entry name" value="MetI-like"/>
    <property type="match status" value="1"/>
</dbReference>
<dbReference type="PANTHER" id="PTHR43744:SF12">
    <property type="entry name" value="ABC TRANSPORTER PERMEASE PROTEIN MG189-RELATED"/>
    <property type="match status" value="1"/>
</dbReference>
<evidence type="ECO:0000313" key="9">
    <source>
        <dbReference type="EMBL" id="SFI62125.1"/>
    </source>
</evidence>
<gene>
    <name evidence="9" type="ORF">SAMN04487775_103163</name>
</gene>
<evidence type="ECO:0000256" key="7">
    <source>
        <dbReference type="RuleBase" id="RU363032"/>
    </source>
</evidence>
<feature type="transmembrane region" description="Helical" evidence="7">
    <location>
        <begin position="365"/>
        <end position="384"/>
    </location>
</feature>
<feature type="transmembrane region" description="Helical" evidence="7">
    <location>
        <begin position="264"/>
        <end position="286"/>
    </location>
</feature>
<evidence type="ECO:0000256" key="5">
    <source>
        <dbReference type="ARBA" id="ARBA00022989"/>
    </source>
</evidence>
<comment type="similarity">
    <text evidence="7">Belongs to the binding-protein-dependent transport system permease family.</text>
</comment>
<feature type="transmembrane region" description="Helical" evidence="7">
    <location>
        <begin position="307"/>
        <end position="332"/>
    </location>
</feature>
<reference evidence="10" key="1">
    <citation type="submission" date="2016-10" db="EMBL/GenBank/DDBJ databases">
        <authorList>
            <person name="Varghese N."/>
            <person name="Submissions S."/>
        </authorList>
    </citation>
    <scope>NUCLEOTIDE SEQUENCE [LARGE SCALE GENOMIC DNA]</scope>
    <source>
        <strain evidence="10">XBD1002</strain>
    </source>
</reference>
<keyword evidence="6 7" id="KW-0472">Membrane</keyword>
<dbReference type="RefSeq" id="WP_074931007.1">
    <property type="nucleotide sequence ID" value="NZ_FORI01000003.1"/>
</dbReference>
<feature type="domain" description="ABC transmembrane type-1" evidence="8">
    <location>
        <begin position="194"/>
        <end position="386"/>
    </location>
</feature>
<evidence type="ECO:0000259" key="8">
    <source>
        <dbReference type="PROSITE" id="PS50928"/>
    </source>
</evidence>
<sequence length="401" mass="44556">MAKTEKGEVPKTSFFSRYGAKPLSYFIFILWTIITVAPLFWMAYSSFKTNEELTKDIYSMPYELFHVRDGYLDVVEPQTNIVYPKGMLEKLGIVSKSGRGDTKNYTEINKKIMILESPNIGAHKRIKVHFILRDSLPADLKTSDGRVIRDIQPGEGVQVKVSDFPALIQAKINWQTIWWNYTSAWSRGELGMKFVNSIIYTLISTFLVVLLGLMLGYGTTKFKYKKVSAIIAAAIGLGYLLDVNQLLVPLFLMLTKMHLTNTHVGIILVYVAFGLPMSVMLSSTYIRGLPYSLVESAYIDGATPFKTFIAIIVPMTVPVIVTISIMTALGIWNEFLLVLVMASAEATKSLPVGIFSFSSRTGIQLGWQIAALIIATVPVLIVYFSSQKKLAEGVAGGAIKE</sequence>
<evidence type="ECO:0000256" key="3">
    <source>
        <dbReference type="ARBA" id="ARBA00022475"/>
    </source>
</evidence>
<accession>A0A1I3JQC8</accession>
<dbReference type="InterPro" id="IPR000515">
    <property type="entry name" value="MetI-like"/>
</dbReference>
<feature type="transmembrane region" description="Helical" evidence="7">
    <location>
        <begin position="23"/>
        <end position="44"/>
    </location>
</feature>
<organism evidence="9 10">
    <name type="scientific">Treponema bryantii</name>
    <dbReference type="NCBI Taxonomy" id="163"/>
    <lineage>
        <taxon>Bacteria</taxon>
        <taxon>Pseudomonadati</taxon>
        <taxon>Spirochaetota</taxon>
        <taxon>Spirochaetia</taxon>
        <taxon>Spirochaetales</taxon>
        <taxon>Treponemataceae</taxon>
        <taxon>Treponema</taxon>
    </lineage>
</organism>
<proteinExistence type="inferred from homology"/>
<dbReference type="GO" id="GO:0055085">
    <property type="term" value="P:transmembrane transport"/>
    <property type="evidence" value="ECO:0007669"/>
    <property type="project" value="InterPro"/>
</dbReference>
<evidence type="ECO:0000256" key="1">
    <source>
        <dbReference type="ARBA" id="ARBA00004651"/>
    </source>
</evidence>
<dbReference type="EMBL" id="FORI01000003">
    <property type="protein sequence ID" value="SFI62125.1"/>
    <property type="molecule type" value="Genomic_DNA"/>
</dbReference>
<dbReference type="PANTHER" id="PTHR43744">
    <property type="entry name" value="ABC TRANSPORTER PERMEASE PROTEIN MG189-RELATED-RELATED"/>
    <property type="match status" value="1"/>
</dbReference>
<keyword evidence="2 7" id="KW-0813">Transport</keyword>
<protein>
    <submittedName>
        <fullName evidence="9">Raffinose/stachyose/melibiose transport system permease protein</fullName>
    </submittedName>
</protein>